<proteinExistence type="predicted"/>
<dbReference type="Proteomes" id="UP000233551">
    <property type="component" value="Unassembled WGS sequence"/>
</dbReference>
<comment type="caution">
    <text evidence="1">The sequence shown here is derived from an EMBL/GenBank/DDBJ whole genome shotgun (WGS) entry which is preliminary data.</text>
</comment>
<accession>A0A2I0LB86</accession>
<name>A0A2I0LB86_PUNGR</name>
<dbReference type="PANTHER" id="PTHR33116">
    <property type="entry name" value="REVERSE TRANSCRIPTASE ZINC-BINDING DOMAIN-CONTAINING PROTEIN-RELATED-RELATED"/>
    <property type="match status" value="1"/>
</dbReference>
<dbReference type="EMBL" id="PGOL01000065">
    <property type="protein sequence ID" value="PKI77948.1"/>
    <property type="molecule type" value="Genomic_DNA"/>
</dbReference>
<sequence length="206" mass="22792">MKAFESTDWDFLKNIFQAIGMPTVFIDWVFECVARACYSVLVNGGLEGYFQGKKRLRQGDHLFVMAIEVLSKLLNRVVVNGLIAYYPYYKRLQLIHLGFADDLMMYGLILSLAKSEIYCAGMEARTVNEILDLSGFKWGSSPVRYLGVPLIAGEASASQAVSVPVQLLTPDLQTGPPSIPLQVGSFILSFIVGILSTSASSFHFDF</sequence>
<organism evidence="1 2">
    <name type="scientific">Punica granatum</name>
    <name type="common">Pomegranate</name>
    <dbReference type="NCBI Taxonomy" id="22663"/>
    <lineage>
        <taxon>Eukaryota</taxon>
        <taxon>Viridiplantae</taxon>
        <taxon>Streptophyta</taxon>
        <taxon>Embryophyta</taxon>
        <taxon>Tracheophyta</taxon>
        <taxon>Spermatophyta</taxon>
        <taxon>Magnoliopsida</taxon>
        <taxon>eudicotyledons</taxon>
        <taxon>Gunneridae</taxon>
        <taxon>Pentapetalae</taxon>
        <taxon>rosids</taxon>
        <taxon>malvids</taxon>
        <taxon>Myrtales</taxon>
        <taxon>Lythraceae</taxon>
        <taxon>Punica</taxon>
    </lineage>
</organism>
<keyword evidence="2" id="KW-1185">Reference proteome</keyword>
<dbReference type="AlphaFoldDB" id="A0A2I0LB86"/>
<dbReference type="PANTHER" id="PTHR33116:SF80">
    <property type="entry name" value="REVERSE TRANSCRIPTASE ZINC-BINDING DOMAIN-CONTAINING PROTEIN"/>
    <property type="match status" value="1"/>
</dbReference>
<dbReference type="STRING" id="22663.A0A2I0LB86"/>
<evidence type="ECO:0000313" key="2">
    <source>
        <dbReference type="Proteomes" id="UP000233551"/>
    </source>
</evidence>
<gene>
    <name evidence="1" type="ORF">CRG98_001568</name>
</gene>
<protein>
    <submittedName>
        <fullName evidence="1">Uncharacterized protein</fullName>
    </submittedName>
</protein>
<reference evidence="1 2" key="1">
    <citation type="submission" date="2017-11" db="EMBL/GenBank/DDBJ databases">
        <title>De-novo sequencing of pomegranate (Punica granatum L.) genome.</title>
        <authorList>
            <person name="Akparov Z."/>
            <person name="Amiraslanov A."/>
            <person name="Hajiyeva S."/>
            <person name="Abbasov M."/>
            <person name="Kaur K."/>
            <person name="Hamwieh A."/>
            <person name="Solovyev V."/>
            <person name="Salamov A."/>
            <person name="Braich B."/>
            <person name="Kosarev P."/>
            <person name="Mahmoud A."/>
            <person name="Hajiyev E."/>
            <person name="Babayeva S."/>
            <person name="Izzatullayeva V."/>
            <person name="Mammadov A."/>
            <person name="Mammadov A."/>
            <person name="Sharifova S."/>
            <person name="Ojaghi J."/>
            <person name="Eynullazada K."/>
            <person name="Bayramov B."/>
            <person name="Abdulazimova A."/>
            <person name="Shahmuradov I."/>
        </authorList>
    </citation>
    <scope>NUCLEOTIDE SEQUENCE [LARGE SCALE GENOMIC DNA]</scope>
    <source>
        <strain evidence="2">cv. AG2017</strain>
        <tissue evidence="1">Leaf</tissue>
    </source>
</reference>
<evidence type="ECO:0000313" key="1">
    <source>
        <dbReference type="EMBL" id="PKI77948.1"/>
    </source>
</evidence>